<evidence type="ECO:0000259" key="8">
    <source>
        <dbReference type="PROSITE" id="PS50011"/>
    </source>
</evidence>
<evidence type="ECO:0000256" key="3">
    <source>
        <dbReference type="ARBA" id="ARBA00022741"/>
    </source>
</evidence>
<dbReference type="PROSITE" id="PS51285">
    <property type="entry name" value="AGC_KINASE_CTER"/>
    <property type="match status" value="1"/>
</dbReference>
<dbReference type="RefSeq" id="XP_064680222.1">
    <property type="nucleotide sequence ID" value="XM_064824845.1"/>
</dbReference>
<feature type="region of interest" description="Disordered" evidence="7">
    <location>
        <begin position="448"/>
        <end position="571"/>
    </location>
</feature>
<evidence type="ECO:0000256" key="7">
    <source>
        <dbReference type="SAM" id="MobiDB-lite"/>
    </source>
</evidence>
<dbReference type="CDD" id="cd05578">
    <property type="entry name" value="STKc_Yank1"/>
    <property type="match status" value="1"/>
</dbReference>
<proteinExistence type="predicted"/>
<evidence type="ECO:0000256" key="2">
    <source>
        <dbReference type="ARBA" id="ARBA00022679"/>
    </source>
</evidence>
<feature type="compositionally biased region" description="Basic and acidic residues" evidence="7">
    <location>
        <begin position="448"/>
        <end position="460"/>
    </location>
</feature>
<evidence type="ECO:0000313" key="11">
    <source>
        <dbReference type="Proteomes" id="UP001304243"/>
    </source>
</evidence>
<keyword evidence="5 6" id="KW-0067">ATP-binding</keyword>
<dbReference type="AlphaFoldDB" id="A0AAN7D9R9"/>
<evidence type="ECO:0000256" key="4">
    <source>
        <dbReference type="ARBA" id="ARBA00022777"/>
    </source>
</evidence>
<feature type="region of interest" description="Disordered" evidence="7">
    <location>
        <begin position="702"/>
        <end position="727"/>
    </location>
</feature>
<feature type="region of interest" description="Disordered" evidence="7">
    <location>
        <begin position="668"/>
        <end position="688"/>
    </location>
</feature>
<dbReference type="InterPro" id="IPR017441">
    <property type="entry name" value="Protein_kinase_ATP_BS"/>
</dbReference>
<dbReference type="PANTHER" id="PTHR24355">
    <property type="entry name" value="G PROTEIN-COUPLED RECEPTOR KINASE/RIBOSOMAL PROTEIN S6 KINASE"/>
    <property type="match status" value="1"/>
</dbReference>
<dbReference type="FunFam" id="1.10.510.10:FF:000469">
    <property type="entry name" value="Serine/threonine-protein kinase 32B"/>
    <property type="match status" value="1"/>
</dbReference>
<dbReference type="GO" id="GO:0004703">
    <property type="term" value="F:G protein-coupled receptor kinase activity"/>
    <property type="evidence" value="ECO:0007669"/>
    <property type="project" value="TreeGrafter"/>
</dbReference>
<evidence type="ECO:0000259" key="9">
    <source>
        <dbReference type="PROSITE" id="PS51285"/>
    </source>
</evidence>
<evidence type="ECO:0000313" key="10">
    <source>
        <dbReference type="EMBL" id="KAK4513556.1"/>
    </source>
</evidence>
<dbReference type="Gene3D" id="1.10.510.10">
    <property type="entry name" value="Transferase(Phosphotransferase) domain 1"/>
    <property type="match status" value="1"/>
</dbReference>
<keyword evidence="2" id="KW-0808">Transferase</keyword>
<dbReference type="PROSITE" id="PS00107">
    <property type="entry name" value="PROTEIN_KINASE_ATP"/>
    <property type="match status" value="1"/>
</dbReference>
<dbReference type="InterPro" id="IPR000719">
    <property type="entry name" value="Prot_kinase_dom"/>
</dbReference>
<dbReference type="PANTHER" id="PTHR24355:SF30">
    <property type="entry name" value="SERINE_THREONINE-PROTEIN KINASE 32B ISOFORM X1"/>
    <property type="match status" value="1"/>
</dbReference>
<dbReference type="EMBL" id="JASEJX010000016">
    <property type="protein sequence ID" value="KAK4513556.1"/>
    <property type="molecule type" value="Genomic_DNA"/>
</dbReference>
<feature type="domain" description="Protein kinase" evidence="8">
    <location>
        <begin position="22"/>
        <end position="280"/>
    </location>
</feature>
<keyword evidence="1" id="KW-0723">Serine/threonine-protein kinase</keyword>
<gene>
    <name evidence="10" type="ORF">ATC70_005558</name>
</gene>
<feature type="compositionally biased region" description="Low complexity" evidence="7">
    <location>
        <begin position="624"/>
        <end position="644"/>
    </location>
</feature>
<feature type="compositionally biased region" description="Polar residues" evidence="7">
    <location>
        <begin position="506"/>
        <end position="517"/>
    </location>
</feature>
<dbReference type="InterPro" id="IPR000961">
    <property type="entry name" value="AGC-kinase_C"/>
</dbReference>
<protein>
    <submittedName>
        <fullName evidence="10">Uncharacterized protein</fullName>
    </submittedName>
</protein>
<dbReference type="Proteomes" id="UP001304243">
    <property type="component" value="Unassembled WGS sequence"/>
</dbReference>
<dbReference type="InterPro" id="IPR008271">
    <property type="entry name" value="Ser/Thr_kinase_AS"/>
</dbReference>
<dbReference type="SUPFAM" id="SSF56112">
    <property type="entry name" value="Protein kinase-like (PK-like)"/>
    <property type="match status" value="1"/>
</dbReference>
<organism evidence="10 11">
    <name type="scientific">Mucor velutinosus</name>
    <dbReference type="NCBI Taxonomy" id="708070"/>
    <lineage>
        <taxon>Eukaryota</taxon>
        <taxon>Fungi</taxon>
        <taxon>Fungi incertae sedis</taxon>
        <taxon>Mucoromycota</taxon>
        <taxon>Mucoromycotina</taxon>
        <taxon>Mucoromycetes</taxon>
        <taxon>Mucorales</taxon>
        <taxon>Mucorineae</taxon>
        <taxon>Mucoraceae</taxon>
        <taxon>Mucor</taxon>
    </lineage>
</organism>
<dbReference type="GeneID" id="89949244"/>
<feature type="compositionally biased region" description="Basic and acidic residues" evidence="7">
    <location>
        <begin position="554"/>
        <end position="563"/>
    </location>
</feature>
<feature type="compositionally biased region" description="Polar residues" evidence="7">
    <location>
        <begin position="338"/>
        <end position="348"/>
    </location>
</feature>
<feature type="compositionally biased region" description="Low complexity" evidence="7">
    <location>
        <begin position="518"/>
        <end position="541"/>
    </location>
</feature>
<dbReference type="Pfam" id="PF00069">
    <property type="entry name" value="Pkinase"/>
    <property type="match status" value="1"/>
</dbReference>
<dbReference type="SMART" id="SM00220">
    <property type="entry name" value="S_TKc"/>
    <property type="match status" value="1"/>
</dbReference>
<evidence type="ECO:0000256" key="1">
    <source>
        <dbReference type="ARBA" id="ARBA00022527"/>
    </source>
</evidence>
<sequence>MGVVCCREELLDLEGEVELSHFTLLRSVGKGAFGKVRVVQHKGTKQLYALKYINKTKCIQMRAVENIISERRLLEQISCNLIVNMRYAFQDDDNLFMVLDLMLGGDLRFHLDRLGVMPEEYVRFYAAEVAVSLHYLHSLNIIHRDLKPDNILLDEQGHAHLTDFNIATIINNTKPLTSVAGSFAYIAPEVLQKRGYLTSVDWWSLGIVIYELLFGKRPFRGKSNDALQHAILHDNVHFPENHKLSPQAIDFIKCLLTRDVKSRIGVGKQGFQRLMRHPWFNGIPWELLEPKQVEPPFAPDSKRANFDPTHELEEILLEDNPLKVKRRNPKRSGAAASYATSFKSQATDPNIPEQSPERQLMEEKFLTYDYTKPDENENRKKMIEQRHWAQKMNKTTGEKHGLHPNQGHGPTRKAGGTYKASVLDYLNQKPATPLSAGDILKLEELARTARSGSAKDKGNEWRPPSGLMGNSPPDGSPLDAVQARDNYILQNGGVPPPSRPPPLLCQYNNSTDLNQRKNSTTTDNTTHTTSTTPTSTHTSNHNSHKASQEYSDYQARRSSDESYRLASSPDNSEYPLIASAAALSMEYHDHHPTNTSHHHYSQSVATTVSSDNQHPQQHSHPHHTNTTTTTTTTTTITTTTQNNNPYPPSIVSTASSNTLNDASRSMVTLKTNSSSNTTVSAAAPRPPPARISSIPRIHGNLLPPPTSSLPPIPSELPPLPPIPKNYI</sequence>
<dbReference type="GO" id="GO:0009966">
    <property type="term" value="P:regulation of signal transduction"/>
    <property type="evidence" value="ECO:0007669"/>
    <property type="project" value="TreeGrafter"/>
</dbReference>
<dbReference type="PROSITE" id="PS00108">
    <property type="entry name" value="PROTEIN_KINASE_ST"/>
    <property type="match status" value="1"/>
</dbReference>
<feature type="compositionally biased region" description="Polar residues" evidence="7">
    <location>
        <begin position="602"/>
        <end position="611"/>
    </location>
</feature>
<feature type="domain" description="AGC-kinase C-terminal" evidence="9">
    <location>
        <begin position="281"/>
        <end position="380"/>
    </location>
</feature>
<feature type="region of interest" description="Disordered" evidence="7">
    <location>
        <begin position="589"/>
        <end position="656"/>
    </location>
</feature>
<accession>A0AAN7D9R9</accession>
<keyword evidence="4" id="KW-0418">Kinase</keyword>
<feature type="binding site" evidence="6">
    <location>
        <position position="51"/>
    </location>
    <ligand>
        <name>ATP</name>
        <dbReference type="ChEBI" id="CHEBI:30616"/>
    </ligand>
</feature>
<evidence type="ECO:0000256" key="5">
    <source>
        <dbReference type="ARBA" id="ARBA00022840"/>
    </source>
</evidence>
<comment type="caution">
    <text evidence="10">The sequence shown here is derived from an EMBL/GenBank/DDBJ whole genome shotgun (WGS) entry which is preliminary data.</text>
</comment>
<reference evidence="10 11" key="1">
    <citation type="submission" date="2022-11" db="EMBL/GenBank/DDBJ databases">
        <title>Mucor velutinosus strain NIH1002 WGS.</title>
        <authorList>
            <person name="Subramanian P."/>
            <person name="Mullikin J.C."/>
            <person name="Segre J.A."/>
            <person name="Zelazny A.M."/>
        </authorList>
    </citation>
    <scope>NUCLEOTIDE SEQUENCE [LARGE SCALE GENOMIC DNA]</scope>
    <source>
        <strain evidence="10 11">NIH1002</strain>
    </source>
</reference>
<name>A0AAN7D9R9_9FUNG</name>
<dbReference type="FunFam" id="3.30.200.20:FF:000354">
    <property type="entry name" value="AGC/YANK protein kinase"/>
    <property type="match status" value="1"/>
</dbReference>
<dbReference type="GO" id="GO:0005524">
    <property type="term" value="F:ATP binding"/>
    <property type="evidence" value="ECO:0007669"/>
    <property type="project" value="UniProtKB-UniRule"/>
</dbReference>
<dbReference type="GO" id="GO:0007186">
    <property type="term" value="P:G protein-coupled receptor signaling pathway"/>
    <property type="evidence" value="ECO:0007669"/>
    <property type="project" value="TreeGrafter"/>
</dbReference>
<feature type="compositionally biased region" description="Low complexity" evidence="7">
    <location>
        <begin position="671"/>
        <end position="683"/>
    </location>
</feature>
<feature type="region of interest" description="Disordered" evidence="7">
    <location>
        <begin position="324"/>
        <end position="357"/>
    </location>
</feature>
<dbReference type="PROSITE" id="PS50011">
    <property type="entry name" value="PROTEIN_KINASE_DOM"/>
    <property type="match status" value="1"/>
</dbReference>
<dbReference type="Gene3D" id="3.30.200.20">
    <property type="entry name" value="Phosphorylase Kinase, domain 1"/>
    <property type="match status" value="1"/>
</dbReference>
<evidence type="ECO:0000256" key="6">
    <source>
        <dbReference type="PROSITE-ProRule" id="PRU10141"/>
    </source>
</evidence>
<feature type="region of interest" description="Disordered" evidence="7">
    <location>
        <begin position="396"/>
        <end position="416"/>
    </location>
</feature>
<dbReference type="GO" id="GO:0001664">
    <property type="term" value="F:G protein-coupled receptor binding"/>
    <property type="evidence" value="ECO:0007669"/>
    <property type="project" value="TreeGrafter"/>
</dbReference>
<keyword evidence="11" id="KW-1185">Reference proteome</keyword>
<dbReference type="InterPro" id="IPR011009">
    <property type="entry name" value="Kinase-like_dom_sf"/>
</dbReference>
<feature type="compositionally biased region" description="Pro residues" evidence="7">
    <location>
        <begin position="494"/>
        <end position="503"/>
    </location>
</feature>
<keyword evidence="3 6" id="KW-0547">Nucleotide-binding</keyword>